<dbReference type="EMBL" id="JBBWRZ010000005">
    <property type="protein sequence ID" value="KAK8235586.1"/>
    <property type="molecule type" value="Genomic_DNA"/>
</dbReference>
<reference evidence="1 2" key="1">
    <citation type="submission" date="2024-04" db="EMBL/GenBank/DDBJ databases">
        <title>Phyllosticta paracitricarpa is synonymous to the EU quarantine fungus P. citricarpa based on phylogenomic analyses.</title>
        <authorList>
            <consortium name="Lawrence Berkeley National Laboratory"/>
            <person name="Van Ingen-Buijs V.A."/>
            <person name="Van Westerhoven A.C."/>
            <person name="Haridas S."/>
            <person name="Skiadas P."/>
            <person name="Martin F."/>
            <person name="Groenewald J.Z."/>
            <person name="Crous P.W."/>
            <person name="Seidl M.F."/>
        </authorList>
    </citation>
    <scope>NUCLEOTIDE SEQUENCE [LARGE SCALE GENOMIC DNA]</scope>
    <source>
        <strain evidence="1 2">CBS 123374</strain>
    </source>
</reference>
<dbReference type="Proteomes" id="UP001492380">
    <property type="component" value="Unassembled WGS sequence"/>
</dbReference>
<sequence>MAAEKKREILRIGTEFHLSPDMRRPNFENLANLYQALPLELKMAVYALAAPFDSKNLPPELGNHPHIYHHIIKEQYVRSSTIFPLEPIPQGTTVKDGKLFPGQSAKDHLQWLKVLRADVFATSKRCLNDLRVYVRGRCRKRDEVLLKTTLSHSNISNKLLVLWRLYGFPGQSVNERREIWAFLYYVPLWYLEEVDEFLTECADNMRVTWTYQREKTVWRYNTENEGIGLSSLVAKTAAWIIMVNSIHVIACERSARLREIAELKIAVATQTDQEEKQKLEERISMLLVKSQTTTSITPACRGETCGVPRWNFPGGDHAIDIRTSRELSAAGIRSTHSGIRGNGLVNIGLEDRYRIFHDILTLRRQGIRKTYRQWTEDAKRGGSTRDTLMRFPFWHWMHWKLEDDETLGILDMEMRVA</sequence>
<evidence type="ECO:0000313" key="1">
    <source>
        <dbReference type="EMBL" id="KAK8235586.1"/>
    </source>
</evidence>
<gene>
    <name evidence="1" type="ORF">HDK90DRAFT_465927</name>
</gene>
<organism evidence="1 2">
    <name type="scientific">Phyllosticta capitalensis</name>
    <dbReference type="NCBI Taxonomy" id="121624"/>
    <lineage>
        <taxon>Eukaryota</taxon>
        <taxon>Fungi</taxon>
        <taxon>Dikarya</taxon>
        <taxon>Ascomycota</taxon>
        <taxon>Pezizomycotina</taxon>
        <taxon>Dothideomycetes</taxon>
        <taxon>Dothideomycetes incertae sedis</taxon>
        <taxon>Botryosphaeriales</taxon>
        <taxon>Phyllostictaceae</taxon>
        <taxon>Phyllosticta</taxon>
    </lineage>
</organism>
<protein>
    <submittedName>
        <fullName evidence="1">Uncharacterized protein</fullName>
    </submittedName>
</protein>
<comment type="caution">
    <text evidence="1">The sequence shown here is derived from an EMBL/GenBank/DDBJ whole genome shotgun (WGS) entry which is preliminary data.</text>
</comment>
<name>A0ABR1YQT0_9PEZI</name>
<proteinExistence type="predicted"/>
<keyword evidence="2" id="KW-1185">Reference proteome</keyword>
<accession>A0ABR1YQT0</accession>
<evidence type="ECO:0000313" key="2">
    <source>
        <dbReference type="Proteomes" id="UP001492380"/>
    </source>
</evidence>